<dbReference type="Gene3D" id="3.40.50.1580">
    <property type="entry name" value="Nucleoside phosphorylase domain"/>
    <property type="match status" value="1"/>
</dbReference>
<proteinExistence type="predicted"/>
<dbReference type="GO" id="GO:0005829">
    <property type="term" value="C:cytosol"/>
    <property type="evidence" value="ECO:0007669"/>
    <property type="project" value="TreeGrafter"/>
</dbReference>
<dbReference type="PANTHER" id="PTHR46832">
    <property type="entry name" value="5'-METHYLTHIOADENOSINE/S-ADENOSYLHOMOCYSTEINE NUCLEOSIDASE"/>
    <property type="match status" value="1"/>
</dbReference>
<dbReference type="EMBL" id="FSRO01000001">
    <property type="protein sequence ID" value="SIO07312.1"/>
    <property type="molecule type" value="Genomic_DNA"/>
</dbReference>
<dbReference type="eggNOG" id="COG0775">
    <property type="taxonomic scope" value="Bacteria"/>
</dbReference>
<dbReference type="InterPro" id="IPR000845">
    <property type="entry name" value="Nucleoside_phosphorylase_d"/>
</dbReference>
<dbReference type="Proteomes" id="UP000185062">
    <property type="component" value="Unassembled WGS sequence"/>
</dbReference>
<dbReference type="Pfam" id="PF01048">
    <property type="entry name" value="PNP_UDP_1"/>
    <property type="match status" value="1"/>
</dbReference>
<reference evidence="2 3" key="1">
    <citation type="submission" date="2016-12" db="EMBL/GenBank/DDBJ databases">
        <authorList>
            <person name="Song W.-J."/>
            <person name="Kurnit D.M."/>
        </authorList>
    </citation>
    <scope>NUCLEOTIDE SEQUENCE [LARGE SCALE GENOMIC DNA]</scope>
    <source>
        <strain evidence="2 3">ATCC 49181</strain>
    </source>
</reference>
<dbReference type="PANTHER" id="PTHR46832:SF1">
    <property type="entry name" value="5'-METHYLTHIOADENOSINE_S-ADENOSYLHOMOCYSTEINE NUCLEOSIDASE"/>
    <property type="match status" value="1"/>
</dbReference>
<evidence type="ECO:0000259" key="1">
    <source>
        <dbReference type="Pfam" id="PF01048"/>
    </source>
</evidence>
<sequence>MGFGTISCIAQRAHCVSVVGIVIALRAEANCLTSTRLPYNEIACLGNDTLVWLCGMGDHAARTAAKGLQANGATALISFGVAGALDSSLRSGDLVLPGAIHTSEKVYPVALDWRDRLQLLLPSHLSIANGILATSLVTLTSEAAKRELATATGACAVDMESGAIAETAANADIPFLAIRAIIDSIEFSPPPALNHAVYPDGSVNLFDLLKLLWRRSVNLHTLFQLAIGMRAACHTLSTVARYTHMQLGRTADK</sequence>
<dbReference type="CDD" id="cd17768">
    <property type="entry name" value="adenosylhopane_nucleosidase_HpnG-like"/>
    <property type="match status" value="1"/>
</dbReference>
<dbReference type="STRING" id="44575.SAMN05216419_100736"/>
<evidence type="ECO:0000313" key="3">
    <source>
        <dbReference type="Proteomes" id="UP000185062"/>
    </source>
</evidence>
<dbReference type="AlphaFoldDB" id="A0A1N6GIT9"/>
<dbReference type="NCBIfam" id="TIGR03468">
    <property type="entry name" value="HpnG"/>
    <property type="match status" value="1"/>
</dbReference>
<feature type="domain" description="Nucleoside phosphorylase" evidence="1">
    <location>
        <begin position="50"/>
        <end position="186"/>
    </location>
</feature>
<dbReference type="InterPro" id="IPR035994">
    <property type="entry name" value="Nucleoside_phosphorylase_sf"/>
</dbReference>
<name>A0A1N6GIT9_9PROT</name>
<dbReference type="GO" id="GO:0008782">
    <property type="term" value="F:adenosylhomocysteine nucleosidase activity"/>
    <property type="evidence" value="ECO:0007669"/>
    <property type="project" value="TreeGrafter"/>
</dbReference>
<dbReference type="GO" id="GO:0009116">
    <property type="term" value="P:nucleoside metabolic process"/>
    <property type="evidence" value="ECO:0007669"/>
    <property type="project" value="InterPro"/>
</dbReference>
<organism evidence="2 3">
    <name type="scientific">Nitrosomonas cryotolerans ATCC 49181</name>
    <dbReference type="NCBI Taxonomy" id="1131553"/>
    <lineage>
        <taxon>Bacteria</taxon>
        <taxon>Pseudomonadati</taxon>
        <taxon>Pseudomonadota</taxon>
        <taxon>Betaproteobacteria</taxon>
        <taxon>Nitrosomonadales</taxon>
        <taxon>Nitrosomonadaceae</taxon>
        <taxon>Nitrosomonas</taxon>
    </lineage>
</organism>
<dbReference type="GO" id="GO:0019284">
    <property type="term" value="P:L-methionine salvage from S-adenosylmethionine"/>
    <property type="evidence" value="ECO:0007669"/>
    <property type="project" value="TreeGrafter"/>
</dbReference>
<dbReference type="GO" id="GO:0008930">
    <property type="term" value="F:methylthioadenosine nucleosidase activity"/>
    <property type="evidence" value="ECO:0007669"/>
    <property type="project" value="TreeGrafter"/>
</dbReference>
<keyword evidence="3" id="KW-1185">Reference proteome</keyword>
<gene>
    <name evidence="2" type="ORF">SAMN02743940_0721</name>
</gene>
<evidence type="ECO:0000313" key="2">
    <source>
        <dbReference type="EMBL" id="SIO07312.1"/>
    </source>
</evidence>
<protein>
    <submittedName>
        <fullName evidence="2">Hopanoid-associated phosphorylase</fullName>
    </submittedName>
</protein>
<dbReference type="InterPro" id="IPR017831">
    <property type="entry name" value="Hopanoid-assoc_phosphoryl_HpnG"/>
</dbReference>
<dbReference type="SUPFAM" id="SSF53167">
    <property type="entry name" value="Purine and uridine phosphorylases"/>
    <property type="match status" value="1"/>
</dbReference>
<accession>A0A1N6GIT9</accession>